<protein>
    <submittedName>
        <fullName evidence="2">Diguanylate cyclase (GGDEF) domain-containing protein</fullName>
    </submittedName>
</protein>
<accession>A0A1I7KFD0</accession>
<dbReference type="PANTHER" id="PTHR46663:SF2">
    <property type="entry name" value="GGDEF DOMAIN-CONTAINING PROTEIN"/>
    <property type="match status" value="1"/>
</dbReference>
<evidence type="ECO:0000259" key="1">
    <source>
        <dbReference type="PROSITE" id="PS50887"/>
    </source>
</evidence>
<dbReference type="PANTHER" id="PTHR46663">
    <property type="entry name" value="DIGUANYLATE CYCLASE DGCT-RELATED"/>
    <property type="match status" value="1"/>
</dbReference>
<dbReference type="InterPro" id="IPR000160">
    <property type="entry name" value="GGDEF_dom"/>
</dbReference>
<sequence>MSRDFGFAHFRETRALVLLAKPGARVANQRLTYMAQYDILTGLPNRALFTDRLEVAIVQAKRSGKPLALLFMDLDRFKNVNDVFGHALGDGVLSEVALRLSFFGLSQGAGVSLCQALPCHGMCGLSA</sequence>
<evidence type="ECO:0000313" key="3">
    <source>
        <dbReference type="Proteomes" id="UP000198693"/>
    </source>
</evidence>
<dbReference type="OrthoDB" id="73375at2"/>
<dbReference type="Proteomes" id="UP000198693">
    <property type="component" value="Unassembled WGS sequence"/>
</dbReference>
<dbReference type="InterPro" id="IPR052163">
    <property type="entry name" value="DGC-Regulatory_Protein"/>
</dbReference>
<feature type="domain" description="GGDEF" evidence="1">
    <location>
        <begin position="65"/>
        <end position="127"/>
    </location>
</feature>
<name>A0A1I7KFD0_9GAMM</name>
<dbReference type="STRING" id="463301.SAMN04487955_11912"/>
<dbReference type="NCBIfam" id="TIGR00254">
    <property type="entry name" value="GGDEF"/>
    <property type="match status" value="1"/>
</dbReference>
<dbReference type="CDD" id="cd01949">
    <property type="entry name" value="GGDEF"/>
    <property type="match status" value="1"/>
</dbReference>
<dbReference type="Pfam" id="PF00990">
    <property type="entry name" value="GGDEF"/>
    <property type="match status" value="1"/>
</dbReference>
<evidence type="ECO:0000313" key="2">
    <source>
        <dbReference type="EMBL" id="SFU96085.1"/>
    </source>
</evidence>
<dbReference type="EMBL" id="FPBP01000019">
    <property type="protein sequence ID" value="SFU96085.1"/>
    <property type="molecule type" value="Genomic_DNA"/>
</dbReference>
<proteinExistence type="predicted"/>
<dbReference type="SMART" id="SM00267">
    <property type="entry name" value="GGDEF"/>
    <property type="match status" value="1"/>
</dbReference>
<dbReference type="AlphaFoldDB" id="A0A1I7KFD0"/>
<reference evidence="3" key="1">
    <citation type="submission" date="2016-10" db="EMBL/GenBank/DDBJ databases">
        <authorList>
            <person name="Varghese N."/>
            <person name="Submissions S."/>
        </authorList>
    </citation>
    <scope>NUCLEOTIDE SEQUENCE [LARGE SCALE GENOMIC DNA]</scope>
    <source>
        <strain evidence="3">CGMCC 1.6981</strain>
    </source>
</reference>
<dbReference type="InterPro" id="IPR043128">
    <property type="entry name" value="Rev_trsase/Diguanyl_cyclase"/>
</dbReference>
<dbReference type="SUPFAM" id="SSF55073">
    <property type="entry name" value="Nucleotide cyclase"/>
    <property type="match status" value="1"/>
</dbReference>
<dbReference type="PROSITE" id="PS50887">
    <property type="entry name" value="GGDEF"/>
    <property type="match status" value="1"/>
</dbReference>
<dbReference type="RefSeq" id="WP_089797469.1">
    <property type="nucleotide sequence ID" value="NZ_FPBP01000019.1"/>
</dbReference>
<gene>
    <name evidence="2" type="ORF">SAMN04487955_11912</name>
</gene>
<dbReference type="Gene3D" id="3.30.70.270">
    <property type="match status" value="1"/>
</dbReference>
<keyword evidence="3" id="KW-1185">Reference proteome</keyword>
<organism evidence="2 3">
    <name type="scientific">Halomonas korlensis</name>
    <dbReference type="NCBI Taxonomy" id="463301"/>
    <lineage>
        <taxon>Bacteria</taxon>
        <taxon>Pseudomonadati</taxon>
        <taxon>Pseudomonadota</taxon>
        <taxon>Gammaproteobacteria</taxon>
        <taxon>Oceanospirillales</taxon>
        <taxon>Halomonadaceae</taxon>
        <taxon>Halomonas</taxon>
    </lineage>
</organism>
<dbReference type="InterPro" id="IPR029787">
    <property type="entry name" value="Nucleotide_cyclase"/>
</dbReference>